<evidence type="ECO:0000256" key="1">
    <source>
        <dbReference type="SAM" id="MobiDB-lite"/>
    </source>
</evidence>
<keyword evidence="3" id="KW-1185">Reference proteome</keyword>
<comment type="caution">
    <text evidence="2">The sequence shown here is derived from an EMBL/GenBank/DDBJ whole genome shotgun (WGS) entry which is preliminary data.</text>
</comment>
<gene>
    <name evidence="2" type="ORF">HLB23_17050</name>
</gene>
<dbReference type="EMBL" id="JABELX010000005">
    <property type="protein sequence ID" value="NNH71553.1"/>
    <property type="molecule type" value="Genomic_DNA"/>
</dbReference>
<sequence>MFERTLQKSVELVLRAGSGVQAPLAAKYVGRLRRLHPDRTPEDIAQGLETRYLVLVTTSGTLAGLSAAVPGVGTLIGLAVSGVESVFFLETSALYAASVGAVHGMDKMPPKQRRAVVAGVVLGESGAEMLGKTASQSARDWATALGDKLPVVRSIDNSMAKRFIVQFIVKRGVLMFGRVLPAGIGAVIGAVGNRALGKAVVANAHRTFGPAPATWESTTPVPAGAVSGNGRG</sequence>
<proteinExistence type="predicted"/>
<dbReference type="AlphaFoldDB" id="A0A849BYC6"/>
<reference evidence="2 3" key="1">
    <citation type="submission" date="2020-05" db="EMBL/GenBank/DDBJ databases">
        <title>MicrobeNet Type strains.</title>
        <authorList>
            <person name="Nicholson A.C."/>
        </authorList>
    </citation>
    <scope>NUCLEOTIDE SEQUENCE [LARGE SCALE GENOMIC DNA]</scope>
    <source>
        <strain evidence="2 3">JCM 3224</strain>
    </source>
</reference>
<evidence type="ECO:0000313" key="3">
    <source>
        <dbReference type="Proteomes" id="UP000586827"/>
    </source>
</evidence>
<evidence type="ECO:0000313" key="2">
    <source>
        <dbReference type="EMBL" id="NNH71553.1"/>
    </source>
</evidence>
<name>A0A849BYC6_9NOCA</name>
<organism evidence="2 3">
    <name type="scientific">Nocardia uniformis</name>
    <dbReference type="NCBI Taxonomy" id="53432"/>
    <lineage>
        <taxon>Bacteria</taxon>
        <taxon>Bacillati</taxon>
        <taxon>Actinomycetota</taxon>
        <taxon>Actinomycetes</taxon>
        <taxon>Mycobacteriales</taxon>
        <taxon>Nocardiaceae</taxon>
        <taxon>Nocardia</taxon>
    </lineage>
</organism>
<dbReference type="RefSeq" id="WP_084521347.1">
    <property type="nucleotide sequence ID" value="NZ_JABELX010000005.1"/>
</dbReference>
<dbReference type="Proteomes" id="UP000586827">
    <property type="component" value="Unassembled WGS sequence"/>
</dbReference>
<protein>
    <submittedName>
        <fullName evidence="2">Uncharacterized protein</fullName>
    </submittedName>
</protein>
<feature type="region of interest" description="Disordered" evidence="1">
    <location>
        <begin position="213"/>
        <end position="232"/>
    </location>
</feature>
<accession>A0A849BYC6</accession>